<dbReference type="PIRSF" id="PIRSF000103">
    <property type="entry name" value="HIBADH"/>
    <property type="match status" value="1"/>
</dbReference>
<dbReference type="Proteomes" id="UP000741863">
    <property type="component" value="Unassembled WGS sequence"/>
</dbReference>
<dbReference type="PROSITE" id="PS00895">
    <property type="entry name" value="3_HYDROXYISOBUT_DH"/>
    <property type="match status" value="1"/>
</dbReference>
<keyword evidence="2 6" id="KW-0560">Oxidoreductase</keyword>
<evidence type="ECO:0000256" key="2">
    <source>
        <dbReference type="ARBA" id="ARBA00023002"/>
    </source>
</evidence>
<dbReference type="Gene3D" id="3.40.50.720">
    <property type="entry name" value="NAD(P)-binding Rossmann-like Domain"/>
    <property type="match status" value="1"/>
</dbReference>
<dbReference type="EC" id="1.1.1.60" evidence="6"/>
<comment type="similarity">
    <text evidence="1">Belongs to the HIBADH-related family.</text>
</comment>
<comment type="caution">
    <text evidence="6">The sequence shown here is derived from an EMBL/GenBank/DDBJ whole genome shotgun (WGS) entry which is preliminary data.</text>
</comment>
<dbReference type="EC" id="1.1.1.31" evidence="6"/>
<dbReference type="SUPFAM" id="SSF51735">
    <property type="entry name" value="NAD(P)-binding Rossmann-fold domains"/>
    <property type="match status" value="1"/>
</dbReference>
<sequence length="302" mass="33036">MKIGFIGLGNMGYPMSRNLLESGYDVYGLDLNPEMERRFEALGGQVGQSVESLAKTCDVVMTSLPSVVAYEHVYLAEDGLIRHAAPGVLLIDTSTVAPENNENVEKVANDYNVRFLQAPVSGGVVGAENRTLTFMAGGKASVFQDAKPIMDTLGANVFHIDEKISSGTMTKLINNLLIGFYTAGVSEAVALAKKQGMNLDGLFDVMNVSYGQSRIYERNYKTFMATNDYNPGFTLSLLRKDLGFVKETMEQVGLDLPVTNVLLDVYEEAEDAGYGEKDMASLYEHVGKQKITFQAKREESTS</sequence>
<dbReference type="Gene3D" id="1.10.1040.10">
    <property type="entry name" value="N-(1-d-carboxylethyl)-l-norvaline Dehydrogenase, domain 2"/>
    <property type="match status" value="1"/>
</dbReference>
<dbReference type="InterPro" id="IPR013328">
    <property type="entry name" value="6PGD_dom2"/>
</dbReference>
<dbReference type="PANTHER" id="PTHR22981">
    <property type="entry name" value="3-HYDROXYISOBUTYRATE DEHYDROGENASE-RELATED"/>
    <property type="match status" value="1"/>
</dbReference>
<dbReference type="InterPro" id="IPR006115">
    <property type="entry name" value="6PGDH_NADP-bd"/>
</dbReference>
<evidence type="ECO:0000259" key="4">
    <source>
        <dbReference type="Pfam" id="PF03446"/>
    </source>
</evidence>
<evidence type="ECO:0000313" key="6">
    <source>
        <dbReference type="EMBL" id="MBM7634311.1"/>
    </source>
</evidence>
<protein>
    <submittedName>
        <fullName evidence="6">3-hydroxyisobutyrate dehydrogenase/2-hydroxy-3-oxopropionate reductase</fullName>
        <ecNumber evidence="6">1.1.1.31</ecNumber>
        <ecNumber evidence="6">1.1.1.60</ecNumber>
    </submittedName>
</protein>
<dbReference type="RefSeq" id="WP_204699062.1">
    <property type="nucleotide sequence ID" value="NZ_JAFBEC010000011.1"/>
</dbReference>
<feature type="domain" description="3-hydroxyisobutyrate dehydrogenase-like NAD-binding" evidence="5">
    <location>
        <begin position="166"/>
        <end position="284"/>
    </location>
</feature>
<name>A0ABS2PH84_9BACL</name>
<dbReference type="Pfam" id="PF03446">
    <property type="entry name" value="NAD_binding_2"/>
    <property type="match status" value="1"/>
</dbReference>
<evidence type="ECO:0000256" key="1">
    <source>
        <dbReference type="ARBA" id="ARBA00009080"/>
    </source>
</evidence>
<dbReference type="InterPro" id="IPR015815">
    <property type="entry name" value="HIBADH-related"/>
</dbReference>
<keyword evidence="3" id="KW-0520">NAD</keyword>
<dbReference type="InterPro" id="IPR008927">
    <property type="entry name" value="6-PGluconate_DH-like_C_sf"/>
</dbReference>
<proteinExistence type="inferred from homology"/>
<dbReference type="InterPro" id="IPR029154">
    <property type="entry name" value="HIBADH-like_NADP-bd"/>
</dbReference>
<evidence type="ECO:0000313" key="7">
    <source>
        <dbReference type="Proteomes" id="UP000741863"/>
    </source>
</evidence>
<dbReference type="InterPro" id="IPR036291">
    <property type="entry name" value="NAD(P)-bd_dom_sf"/>
</dbReference>
<evidence type="ECO:0000256" key="3">
    <source>
        <dbReference type="ARBA" id="ARBA00023027"/>
    </source>
</evidence>
<evidence type="ECO:0000259" key="5">
    <source>
        <dbReference type="Pfam" id="PF14833"/>
    </source>
</evidence>
<dbReference type="GO" id="GO:0008679">
    <property type="term" value="F:2-hydroxy-3-oxopropionate reductase activity"/>
    <property type="evidence" value="ECO:0007669"/>
    <property type="project" value="UniProtKB-EC"/>
</dbReference>
<feature type="domain" description="6-phosphogluconate dehydrogenase NADP-binding" evidence="4">
    <location>
        <begin position="2"/>
        <end position="159"/>
    </location>
</feature>
<keyword evidence="7" id="KW-1185">Reference proteome</keyword>
<reference evidence="6 7" key="1">
    <citation type="submission" date="2021-01" db="EMBL/GenBank/DDBJ databases">
        <title>Genomic Encyclopedia of Type Strains, Phase IV (KMG-IV): sequencing the most valuable type-strain genomes for metagenomic binning, comparative biology and taxonomic classification.</title>
        <authorList>
            <person name="Goeker M."/>
        </authorList>
    </citation>
    <scope>NUCLEOTIDE SEQUENCE [LARGE SCALE GENOMIC DNA]</scope>
    <source>
        <strain evidence="6 7">DSM 25540</strain>
    </source>
</reference>
<dbReference type="SUPFAM" id="SSF48179">
    <property type="entry name" value="6-phosphogluconate dehydrogenase C-terminal domain-like"/>
    <property type="match status" value="1"/>
</dbReference>
<dbReference type="InterPro" id="IPR002204">
    <property type="entry name" value="3-OH-isobutyrate_DH-rel_CS"/>
</dbReference>
<organism evidence="6 7">
    <name type="scientific">Geomicrobium sediminis</name>
    <dbReference type="NCBI Taxonomy" id="1347788"/>
    <lineage>
        <taxon>Bacteria</taxon>
        <taxon>Bacillati</taxon>
        <taxon>Bacillota</taxon>
        <taxon>Bacilli</taxon>
        <taxon>Bacillales</taxon>
        <taxon>Geomicrobium</taxon>
    </lineage>
</organism>
<gene>
    <name evidence="6" type="ORF">JOD17_003413</name>
</gene>
<dbReference type="EMBL" id="JAFBEC010000011">
    <property type="protein sequence ID" value="MBM7634311.1"/>
    <property type="molecule type" value="Genomic_DNA"/>
</dbReference>
<dbReference type="PANTHER" id="PTHR22981:SF7">
    <property type="entry name" value="3-HYDROXYISOBUTYRATE DEHYDROGENASE, MITOCHONDRIAL"/>
    <property type="match status" value="1"/>
</dbReference>
<accession>A0ABS2PH84</accession>
<dbReference type="Pfam" id="PF14833">
    <property type="entry name" value="NAD_binding_11"/>
    <property type="match status" value="1"/>
</dbReference>
<dbReference type="GO" id="GO:0008442">
    <property type="term" value="F:3-hydroxyisobutyrate dehydrogenase activity"/>
    <property type="evidence" value="ECO:0007669"/>
    <property type="project" value="UniProtKB-EC"/>
</dbReference>